<gene>
    <name evidence="1" type="ORF">GCM10025770_39610</name>
</gene>
<name>A0ABP9R8S5_9RHOO</name>
<organism evidence="1 2">
    <name type="scientific">Viridibacterium curvum</name>
    <dbReference type="NCBI Taxonomy" id="1101404"/>
    <lineage>
        <taxon>Bacteria</taxon>
        <taxon>Pseudomonadati</taxon>
        <taxon>Pseudomonadota</taxon>
        <taxon>Betaproteobacteria</taxon>
        <taxon>Rhodocyclales</taxon>
        <taxon>Rhodocyclaceae</taxon>
        <taxon>Viridibacterium</taxon>
    </lineage>
</organism>
<keyword evidence="2" id="KW-1185">Reference proteome</keyword>
<accession>A0ABP9R8S5</accession>
<protein>
    <submittedName>
        <fullName evidence="1">Uncharacterized protein</fullName>
    </submittedName>
</protein>
<comment type="caution">
    <text evidence="1">The sequence shown here is derived from an EMBL/GenBank/DDBJ whole genome shotgun (WGS) entry which is preliminary data.</text>
</comment>
<dbReference type="EMBL" id="BAABLD010000018">
    <property type="protein sequence ID" value="GAA5172839.1"/>
    <property type="molecule type" value="Genomic_DNA"/>
</dbReference>
<evidence type="ECO:0000313" key="1">
    <source>
        <dbReference type="EMBL" id="GAA5172839.1"/>
    </source>
</evidence>
<sequence length="135" mass="15463">MNTVEMASLITSKLPEVKTGALRFWGEWFGRPYDNIHQIVSCSALDGSLIIKFNEAETLTITNPIGLKVEEEKFFVQSADCVRWEWFCYGRLHTPENRYFEEFKRTESGIVASTNIDWCEMSLSPSASEKAVEIL</sequence>
<proteinExistence type="predicted"/>
<evidence type="ECO:0000313" key="2">
    <source>
        <dbReference type="Proteomes" id="UP001500547"/>
    </source>
</evidence>
<reference evidence="2" key="1">
    <citation type="journal article" date="2019" name="Int. J. Syst. Evol. Microbiol.">
        <title>The Global Catalogue of Microorganisms (GCM) 10K type strain sequencing project: providing services to taxonomists for standard genome sequencing and annotation.</title>
        <authorList>
            <consortium name="The Broad Institute Genomics Platform"/>
            <consortium name="The Broad Institute Genome Sequencing Center for Infectious Disease"/>
            <person name="Wu L."/>
            <person name="Ma J."/>
        </authorList>
    </citation>
    <scope>NUCLEOTIDE SEQUENCE [LARGE SCALE GENOMIC DNA]</scope>
    <source>
        <strain evidence="2">JCM 18715</strain>
    </source>
</reference>
<dbReference type="RefSeq" id="WP_345534889.1">
    <property type="nucleotide sequence ID" value="NZ_BAABLD010000018.1"/>
</dbReference>
<dbReference type="Proteomes" id="UP001500547">
    <property type="component" value="Unassembled WGS sequence"/>
</dbReference>